<dbReference type="InterPro" id="IPR001830">
    <property type="entry name" value="Glyco_trans_20"/>
</dbReference>
<keyword evidence="3" id="KW-0808">Transferase</keyword>
<proteinExistence type="inferred from homology"/>
<evidence type="ECO:0000256" key="6">
    <source>
        <dbReference type="ARBA" id="ARBA00060702"/>
    </source>
</evidence>
<dbReference type="PANTHER" id="PTHR10788:SF106">
    <property type="entry name" value="BCDNA.GH08860"/>
    <property type="match status" value="1"/>
</dbReference>
<evidence type="ECO:0000256" key="8">
    <source>
        <dbReference type="ARBA" id="ARBA00069974"/>
    </source>
</evidence>
<reference evidence="10" key="1">
    <citation type="submission" date="2020-07" db="EMBL/GenBank/DDBJ databases">
        <title>Huge and variable diversity of episymbiotic CPR bacteria and DPANN archaea in groundwater ecosystems.</title>
        <authorList>
            <person name="He C.Y."/>
            <person name="Keren R."/>
            <person name="Whittaker M."/>
            <person name="Farag I.F."/>
            <person name="Doudna J."/>
            <person name="Cate J.H.D."/>
            <person name="Banfield J.F."/>
        </authorList>
    </citation>
    <scope>NUCLEOTIDE SEQUENCE</scope>
    <source>
        <strain evidence="10">NC_groundwater_763_Ag_S-0.2um_68_21</strain>
    </source>
</reference>
<name>A0A932HYH0_UNCTE</name>
<evidence type="ECO:0000256" key="2">
    <source>
        <dbReference type="ARBA" id="ARBA00022676"/>
    </source>
</evidence>
<dbReference type="Gene3D" id="3.40.50.2000">
    <property type="entry name" value="Glycogen Phosphorylase B"/>
    <property type="match status" value="2"/>
</dbReference>
<evidence type="ECO:0000256" key="1">
    <source>
        <dbReference type="ARBA" id="ARBA00008799"/>
    </source>
</evidence>
<comment type="pathway">
    <text evidence="6">Glycan metabolism; glucosylglycerol biosynthesis.</text>
</comment>
<comment type="catalytic activity">
    <reaction evidence="4">
        <text>ADP-alpha-D-glucose + sn-glycerol 3-phosphate = 2-O-(alpha-D-glucopyranosyl)-sn-glycerol 3-phosphate + ADP + H(+)</text>
        <dbReference type="Rhea" id="RHEA:12881"/>
        <dbReference type="ChEBI" id="CHEBI:15378"/>
        <dbReference type="ChEBI" id="CHEBI:57498"/>
        <dbReference type="ChEBI" id="CHEBI:57597"/>
        <dbReference type="ChEBI" id="CHEBI:87089"/>
        <dbReference type="ChEBI" id="CHEBI:456216"/>
        <dbReference type="EC" id="2.4.1.213"/>
    </reaction>
</comment>
<evidence type="ECO:0000256" key="3">
    <source>
        <dbReference type="ARBA" id="ARBA00022679"/>
    </source>
</evidence>
<gene>
    <name evidence="10" type="ORF">HYZ11_10585</name>
</gene>
<comment type="similarity">
    <text evidence="1">Belongs to the glycosyltransferase 20 family.</text>
</comment>
<organism evidence="10 11">
    <name type="scientific">Tectimicrobiota bacterium</name>
    <dbReference type="NCBI Taxonomy" id="2528274"/>
    <lineage>
        <taxon>Bacteria</taxon>
        <taxon>Pseudomonadati</taxon>
        <taxon>Nitrospinota/Tectimicrobiota group</taxon>
        <taxon>Candidatus Tectimicrobiota</taxon>
    </lineage>
</organism>
<evidence type="ECO:0000256" key="7">
    <source>
        <dbReference type="ARBA" id="ARBA00066821"/>
    </source>
</evidence>
<evidence type="ECO:0000256" key="5">
    <source>
        <dbReference type="ARBA" id="ARBA00055920"/>
    </source>
</evidence>
<comment type="caution">
    <text evidence="10">The sequence shown here is derived from an EMBL/GenBank/DDBJ whole genome shotgun (WGS) entry which is preliminary data.</text>
</comment>
<evidence type="ECO:0000256" key="9">
    <source>
        <dbReference type="ARBA" id="ARBA00080497"/>
    </source>
</evidence>
<dbReference type="EMBL" id="JACPUR010000023">
    <property type="protein sequence ID" value="MBI3128039.1"/>
    <property type="molecule type" value="Genomic_DNA"/>
</dbReference>
<dbReference type="EC" id="2.4.1.213" evidence="7"/>
<keyword evidence="2" id="KW-0328">Glycosyltransferase</keyword>
<dbReference type="Pfam" id="PF00982">
    <property type="entry name" value="Glyco_transf_20"/>
    <property type="match status" value="1"/>
</dbReference>
<dbReference type="PANTHER" id="PTHR10788">
    <property type="entry name" value="TREHALOSE-6-PHOSPHATE SYNTHASE"/>
    <property type="match status" value="1"/>
</dbReference>
<protein>
    <recommendedName>
        <fullName evidence="8">Glucosylglycerol-phosphate synthase</fullName>
        <ecNumber evidence="7">2.4.1.213</ecNumber>
    </recommendedName>
    <alternativeName>
        <fullName evidence="9">Glucosyl-glycerol-phosphate synthase</fullName>
    </alternativeName>
</protein>
<sequence>MSKLAIVSNRLPPRPDQAGARAQEVGGLVPALLSALEMSGGGLWLGWSGRAAPEHGAPLTWEMNGSRVVGIDLNEREVDLYYNGFCNRAVWPLMHSFQGRVRLSRQEERAYAQVNARFARRLAEYLSGGETVWVHDYHLFLLGRELRRLGHQGRIGFFLHTPFPAHDTWQILPQPEEFLEAMLDYDLAGFHTRTYRDNYVYAAERLIGASWDGSCLSASGRRQRVGIFPIGVDPARFRGPSREMGGGGRRHRSLWEEAGGCQVILGVDRLDYTKGIPNRILAFESLLRSHPQWRGKASLYQICAPSRTRVTEYMEQKRTVDALVGRVNGEYAEHNWVPVRYLYRSYPQARLAQFYREAHVCLVTPLRDGMNLVAKEFVAAQDPEKPGALVLSRFTGASEELRDAILVNPYHPEDVADGIQRALTMSLEERIARHRKLAACVERHSSRWWFESFLAELASTRK</sequence>
<evidence type="ECO:0000256" key="4">
    <source>
        <dbReference type="ARBA" id="ARBA00052754"/>
    </source>
</evidence>
<evidence type="ECO:0000313" key="11">
    <source>
        <dbReference type="Proteomes" id="UP000782312"/>
    </source>
</evidence>
<dbReference type="GO" id="GO:0033828">
    <property type="term" value="F:glucosylglycerol-phosphate synthase activity"/>
    <property type="evidence" value="ECO:0007669"/>
    <property type="project" value="UniProtKB-EC"/>
</dbReference>
<comment type="function">
    <text evidence="5">Involved in salt tolerance by producing GG-phosphate from ADP-glucose and glycerol-3-phosphate (G3P), an intermediate in the synthesis of the osmolyte glucosylglycerol (GG).</text>
</comment>
<dbReference type="GO" id="GO:0005992">
    <property type="term" value="P:trehalose biosynthetic process"/>
    <property type="evidence" value="ECO:0007669"/>
    <property type="project" value="InterPro"/>
</dbReference>
<accession>A0A932HYH0</accession>
<dbReference type="AlphaFoldDB" id="A0A932HYH0"/>
<evidence type="ECO:0000313" key="10">
    <source>
        <dbReference type="EMBL" id="MBI3128039.1"/>
    </source>
</evidence>
<dbReference type="FunFam" id="3.40.50.2000:FF:000010">
    <property type="entry name" value="Alpha,alpha-trehalose-phosphate synthase"/>
    <property type="match status" value="1"/>
</dbReference>
<dbReference type="SUPFAM" id="SSF53756">
    <property type="entry name" value="UDP-Glycosyltransferase/glycogen phosphorylase"/>
    <property type="match status" value="1"/>
</dbReference>
<dbReference type="Proteomes" id="UP000782312">
    <property type="component" value="Unassembled WGS sequence"/>
</dbReference>
<dbReference type="GO" id="GO:0003825">
    <property type="term" value="F:alpha,alpha-trehalose-phosphate synthase (UDP-forming) activity"/>
    <property type="evidence" value="ECO:0007669"/>
    <property type="project" value="TreeGrafter"/>
</dbReference>
<dbReference type="CDD" id="cd03788">
    <property type="entry name" value="GT20_TPS"/>
    <property type="match status" value="1"/>
</dbReference>